<dbReference type="Gene3D" id="1.20.140.150">
    <property type="match status" value="1"/>
</dbReference>
<dbReference type="GO" id="GO:0016020">
    <property type="term" value="C:membrane"/>
    <property type="evidence" value="ECO:0007669"/>
    <property type="project" value="UniProtKB-SubCell"/>
</dbReference>
<dbReference type="KEGG" id="fas:105269183"/>
<feature type="transmembrane region" description="Helical" evidence="6">
    <location>
        <begin position="154"/>
        <end position="182"/>
    </location>
</feature>
<dbReference type="OrthoDB" id="6432214at2759"/>
<dbReference type="InterPro" id="IPR026748">
    <property type="entry name" value="Clarin"/>
</dbReference>
<feature type="transmembrane region" description="Helical" evidence="6">
    <location>
        <begin position="194"/>
        <end position="213"/>
    </location>
</feature>
<feature type="transmembrane region" description="Helical" evidence="6">
    <location>
        <begin position="242"/>
        <end position="263"/>
    </location>
</feature>
<organism evidence="7 8">
    <name type="scientific">Fopius arisanus</name>
    <dbReference type="NCBI Taxonomy" id="64838"/>
    <lineage>
        <taxon>Eukaryota</taxon>
        <taxon>Metazoa</taxon>
        <taxon>Ecdysozoa</taxon>
        <taxon>Arthropoda</taxon>
        <taxon>Hexapoda</taxon>
        <taxon>Insecta</taxon>
        <taxon>Pterygota</taxon>
        <taxon>Neoptera</taxon>
        <taxon>Endopterygota</taxon>
        <taxon>Hymenoptera</taxon>
        <taxon>Apocrita</taxon>
        <taxon>Ichneumonoidea</taxon>
        <taxon>Braconidae</taxon>
        <taxon>Opiinae</taxon>
        <taxon>Fopius</taxon>
    </lineage>
</organism>
<dbReference type="GeneID" id="105269183"/>
<evidence type="ECO:0000256" key="2">
    <source>
        <dbReference type="ARBA" id="ARBA00005787"/>
    </source>
</evidence>
<comment type="subcellular location">
    <subcellularLocation>
        <location evidence="1">Membrane</location>
        <topology evidence="1">Multi-pass membrane protein</topology>
    </subcellularLocation>
</comment>
<keyword evidence="5 6" id="KW-0472">Membrane</keyword>
<keyword evidence="3 6" id="KW-0812">Transmembrane</keyword>
<dbReference type="PANTHER" id="PTHR31548:SF1">
    <property type="entry name" value="LD47387P"/>
    <property type="match status" value="1"/>
</dbReference>
<dbReference type="RefSeq" id="XP_011307529.1">
    <property type="nucleotide sequence ID" value="XM_011309227.1"/>
</dbReference>
<evidence type="ECO:0000256" key="1">
    <source>
        <dbReference type="ARBA" id="ARBA00004141"/>
    </source>
</evidence>
<comment type="similarity">
    <text evidence="2">Belongs to the clarin family.</text>
</comment>
<evidence type="ECO:0000256" key="5">
    <source>
        <dbReference type="ARBA" id="ARBA00023136"/>
    </source>
</evidence>
<evidence type="ECO:0000256" key="4">
    <source>
        <dbReference type="ARBA" id="ARBA00022989"/>
    </source>
</evidence>
<dbReference type="GO" id="GO:0007605">
    <property type="term" value="P:sensory perception of sound"/>
    <property type="evidence" value="ECO:0007669"/>
    <property type="project" value="UniProtKB-ARBA"/>
</dbReference>
<evidence type="ECO:0000256" key="3">
    <source>
        <dbReference type="ARBA" id="ARBA00022692"/>
    </source>
</evidence>
<reference evidence="8" key="1">
    <citation type="submission" date="2025-08" db="UniProtKB">
        <authorList>
            <consortium name="RefSeq"/>
        </authorList>
    </citation>
    <scope>IDENTIFICATION</scope>
    <source>
        <strain evidence="8">USDA-PBARC FA_bdor</strain>
        <tissue evidence="8">Whole organism</tissue>
    </source>
</reference>
<keyword evidence="4 6" id="KW-1133">Transmembrane helix</keyword>
<evidence type="ECO:0000313" key="8">
    <source>
        <dbReference type="RefSeq" id="XP_011307529.1"/>
    </source>
</evidence>
<dbReference type="PANTHER" id="PTHR31548">
    <property type="entry name" value="CLARIN"/>
    <property type="match status" value="1"/>
</dbReference>
<accession>A0A9R1U3W9</accession>
<sequence>MFLKRRKYPELIEASAFMSLVCLIMVSTSLGTQKWTVGTASVVDDVEDVDDSTINQGLLAGTLIRRILDSPKAYDIYLTCLLEENVCAWSCLADADAREEEVQRLFKGEIPQFNCAPVSTSRISLSKFIPRDDNTTTITLTNGTYTGEFLNAGIFYGTLSAVIFTLMTLFLLFLLSVVNCVICPKDPILNTAGMVILANVALAANLLGVILYASNYGIWIKNNIGIRDTIVKEYESTVSLGYSFWLFTCTCFLTPLIPVYIFIRNHLLRKDRTEIVIVIDNVNDPTTVLY</sequence>
<evidence type="ECO:0000256" key="6">
    <source>
        <dbReference type="SAM" id="Phobius"/>
    </source>
</evidence>
<name>A0A9R1U3W9_9HYME</name>
<gene>
    <name evidence="8" type="primary">LOC105269183</name>
</gene>
<protein>
    <submittedName>
        <fullName evidence="8">Uncharacterized protein isoform X1</fullName>
    </submittedName>
</protein>
<dbReference type="AlphaFoldDB" id="A0A9R1U3W9"/>
<proteinExistence type="inferred from homology"/>
<evidence type="ECO:0000313" key="7">
    <source>
        <dbReference type="Proteomes" id="UP000694866"/>
    </source>
</evidence>
<keyword evidence="7" id="KW-1185">Reference proteome</keyword>
<dbReference type="Proteomes" id="UP000694866">
    <property type="component" value="Unplaced"/>
</dbReference>